<feature type="binding site" evidence="10">
    <location>
        <begin position="12"/>
        <end position="17"/>
    </location>
    <ligand>
        <name>substrate</name>
    </ligand>
</feature>
<comment type="catalytic activity">
    <reaction evidence="10">
        <text>ITP + H2O = IMP + diphosphate + H(+)</text>
        <dbReference type="Rhea" id="RHEA:29399"/>
        <dbReference type="ChEBI" id="CHEBI:15377"/>
        <dbReference type="ChEBI" id="CHEBI:15378"/>
        <dbReference type="ChEBI" id="CHEBI:33019"/>
        <dbReference type="ChEBI" id="CHEBI:58053"/>
        <dbReference type="ChEBI" id="CHEBI:61402"/>
        <dbReference type="EC" id="3.6.1.66"/>
    </reaction>
</comment>
<reference evidence="12" key="2">
    <citation type="submission" date="2020-09" db="EMBL/GenBank/DDBJ databases">
        <authorList>
            <person name="Sun Q."/>
            <person name="Zhou Y."/>
        </authorList>
    </citation>
    <scope>NUCLEOTIDE SEQUENCE</scope>
    <source>
        <strain evidence="12">CGMCC 1.12987</strain>
    </source>
</reference>
<protein>
    <recommendedName>
        <fullName evidence="10">dITP/XTP pyrophosphatase</fullName>
        <ecNumber evidence="10">3.6.1.66</ecNumber>
    </recommendedName>
    <alternativeName>
        <fullName evidence="10">Non-canonical purine NTP pyrophosphatase</fullName>
    </alternativeName>
    <alternativeName>
        <fullName evidence="10">Non-standard purine NTP pyrophosphatase</fullName>
    </alternativeName>
    <alternativeName>
        <fullName evidence="10">Nucleoside-triphosphate diphosphatase</fullName>
    </alternativeName>
    <alternativeName>
        <fullName evidence="10">Nucleoside-triphosphate pyrophosphatase</fullName>
        <shortName evidence="10">NTPase</shortName>
    </alternativeName>
</protein>
<evidence type="ECO:0000256" key="8">
    <source>
        <dbReference type="ARBA" id="ARBA00051875"/>
    </source>
</evidence>
<gene>
    <name evidence="12" type="ORF">GCM10010916_41750</name>
</gene>
<dbReference type="GO" id="GO:0036220">
    <property type="term" value="F:ITP diphosphatase activity"/>
    <property type="evidence" value="ECO:0007669"/>
    <property type="project" value="UniProtKB-UniRule"/>
</dbReference>
<dbReference type="EC" id="3.6.1.66" evidence="10"/>
<dbReference type="NCBIfam" id="TIGR00042">
    <property type="entry name" value="RdgB/HAM1 family non-canonical purine NTP pyrophosphatase"/>
    <property type="match status" value="1"/>
</dbReference>
<comment type="catalytic activity">
    <reaction evidence="8 10">
        <text>dITP + H2O = dIMP + diphosphate + H(+)</text>
        <dbReference type="Rhea" id="RHEA:28342"/>
        <dbReference type="ChEBI" id="CHEBI:15377"/>
        <dbReference type="ChEBI" id="CHEBI:15378"/>
        <dbReference type="ChEBI" id="CHEBI:33019"/>
        <dbReference type="ChEBI" id="CHEBI:61194"/>
        <dbReference type="ChEBI" id="CHEBI:61382"/>
        <dbReference type="EC" id="3.6.1.66"/>
    </reaction>
</comment>
<comment type="subunit">
    <text evidence="2 10">Homodimer.</text>
</comment>
<dbReference type="GO" id="GO:0036222">
    <property type="term" value="F:XTP diphosphatase activity"/>
    <property type="evidence" value="ECO:0007669"/>
    <property type="project" value="UniProtKB-UniRule"/>
</dbReference>
<keyword evidence="4 10" id="KW-0547">Nucleotide-binding</keyword>
<evidence type="ECO:0000313" key="12">
    <source>
        <dbReference type="EMBL" id="GGG20682.1"/>
    </source>
</evidence>
<dbReference type="GO" id="GO:0000166">
    <property type="term" value="F:nucleotide binding"/>
    <property type="evidence" value="ECO:0007669"/>
    <property type="project" value="UniProtKB-KW"/>
</dbReference>
<feature type="binding site" evidence="10">
    <location>
        <position position="74"/>
    </location>
    <ligand>
        <name>Mg(2+)</name>
        <dbReference type="ChEBI" id="CHEBI:18420"/>
    </ligand>
</feature>
<proteinExistence type="inferred from homology"/>
<comment type="catalytic activity">
    <reaction evidence="9 10">
        <text>XTP + H2O = XMP + diphosphate + H(+)</text>
        <dbReference type="Rhea" id="RHEA:28610"/>
        <dbReference type="ChEBI" id="CHEBI:15377"/>
        <dbReference type="ChEBI" id="CHEBI:15378"/>
        <dbReference type="ChEBI" id="CHEBI:33019"/>
        <dbReference type="ChEBI" id="CHEBI:57464"/>
        <dbReference type="ChEBI" id="CHEBI:61314"/>
        <dbReference type="EC" id="3.6.1.66"/>
    </reaction>
</comment>
<reference evidence="12" key="1">
    <citation type="journal article" date="2014" name="Int. J. Syst. Evol. Microbiol.">
        <title>Complete genome sequence of Corynebacterium casei LMG S-19264T (=DSM 44701T), isolated from a smear-ripened cheese.</title>
        <authorList>
            <consortium name="US DOE Joint Genome Institute (JGI-PGF)"/>
            <person name="Walter F."/>
            <person name="Albersmeier A."/>
            <person name="Kalinowski J."/>
            <person name="Ruckert C."/>
        </authorList>
    </citation>
    <scope>NUCLEOTIDE SEQUENCE</scope>
    <source>
        <strain evidence="12">CGMCC 1.12987</strain>
    </source>
</reference>
<dbReference type="GO" id="GO:0017111">
    <property type="term" value="F:ribonucleoside triphosphate phosphatase activity"/>
    <property type="evidence" value="ECO:0007669"/>
    <property type="project" value="InterPro"/>
</dbReference>
<evidence type="ECO:0000256" key="11">
    <source>
        <dbReference type="RuleBase" id="RU003781"/>
    </source>
</evidence>
<evidence type="ECO:0000256" key="9">
    <source>
        <dbReference type="ARBA" id="ARBA00052017"/>
    </source>
</evidence>
<sequence length="214" mass="22658">MKLGTDVVVVATKNKGKVREFSHAFGKLGITVQSMFDFTGLPEIVEDGPTFAANALIKARIVGETLRIPVLADDSGLCVDALDGAPGVYSARYAGEGAEDAANNAKLLKELAGASVDQHAITGDLPSDVKLLSSAQFVCALALYNPADGTALHAEGAVSGFIIDRMFGEGGFGYDPLFWVPALRRTMAELSTEEKQRISHRGEALSRLMNQLSS</sequence>
<dbReference type="GO" id="GO:0046872">
    <property type="term" value="F:metal ion binding"/>
    <property type="evidence" value="ECO:0007669"/>
    <property type="project" value="UniProtKB-KW"/>
</dbReference>
<dbReference type="GO" id="GO:0035870">
    <property type="term" value="F:dITP diphosphatase activity"/>
    <property type="evidence" value="ECO:0007669"/>
    <property type="project" value="UniProtKB-UniRule"/>
</dbReference>
<evidence type="ECO:0000256" key="6">
    <source>
        <dbReference type="ARBA" id="ARBA00022842"/>
    </source>
</evidence>
<dbReference type="GO" id="GO:0009146">
    <property type="term" value="P:purine nucleoside triphosphate catabolic process"/>
    <property type="evidence" value="ECO:0007669"/>
    <property type="project" value="UniProtKB-UniRule"/>
</dbReference>
<dbReference type="AlphaFoldDB" id="A0A917G359"/>
<keyword evidence="5 10" id="KW-0378">Hydrolase</keyword>
<keyword evidence="3 10" id="KW-0479">Metal-binding</keyword>
<accession>A0A917G359</accession>
<keyword evidence="7 10" id="KW-0546">Nucleotide metabolism</keyword>
<dbReference type="InterPro" id="IPR029001">
    <property type="entry name" value="ITPase-like_fam"/>
</dbReference>
<evidence type="ECO:0000256" key="2">
    <source>
        <dbReference type="ARBA" id="ARBA00011738"/>
    </source>
</evidence>
<keyword evidence="6 10" id="KW-0460">Magnesium</keyword>
<dbReference type="Proteomes" id="UP000644756">
    <property type="component" value="Unassembled WGS sequence"/>
</dbReference>
<dbReference type="NCBIfam" id="NF011397">
    <property type="entry name" value="PRK14822.1"/>
    <property type="match status" value="1"/>
</dbReference>
<comment type="cofactor">
    <cofactor evidence="10">
        <name>Mg(2+)</name>
        <dbReference type="ChEBI" id="CHEBI:18420"/>
    </cofactor>
    <text evidence="10">Binds 1 Mg(2+) ion per subunit.</text>
</comment>
<dbReference type="RefSeq" id="WP_188533012.1">
    <property type="nucleotide sequence ID" value="NZ_BMGR01000016.1"/>
</dbReference>
<dbReference type="PANTHER" id="PTHR11067">
    <property type="entry name" value="INOSINE TRIPHOSPHATE PYROPHOSPHATASE/HAM1 PROTEIN"/>
    <property type="match status" value="1"/>
</dbReference>
<keyword evidence="13" id="KW-1185">Reference proteome</keyword>
<dbReference type="CDD" id="cd00515">
    <property type="entry name" value="HAM1"/>
    <property type="match status" value="1"/>
</dbReference>
<evidence type="ECO:0000256" key="1">
    <source>
        <dbReference type="ARBA" id="ARBA00008023"/>
    </source>
</evidence>
<dbReference type="GO" id="GO:0005829">
    <property type="term" value="C:cytosol"/>
    <property type="evidence" value="ECO:0007669"/>
    <property type="project" value="TreeGrafter"/>
</dbReference>
<dbReference type="EMBL" id="BMGR01000016">
    <property type="protein sequence ID" value="GGG20682.1"/>
    <property type="molecule type" value="Genomic_DNA"/>
</dbReference>
<evidence type="ECO:0000256" key="4">
    <source>
        <dbReference type="ARBA" id="ARBA00022741"/>
    </source>
</evidence>
<feature type="binding site" evidence="10">
    <location>
        <position position="195"/>
    </location>
    <ligand>
        <name>substrate</name>
    </ligand>
</feature>
<dbReference type="Gene3D" id="3.90.950.10">
    <property type="match status" value="1"/>
</dbReference>
<comment type="caution">
    <text evidence="12">The sequence shown here is derived from an EMBL/GenBank/DDBJ whole genome shotgun (WGS) entry which is preliminary data.</text>
</comment>
<dbReference type="GO" id="GO:0009117">
    <property type="term" value="P:nucleotide metabolic process"/>
    <property type="evidence" value="ECO:0007669"/>
    <property type="project" value="UniProtKB-KW"/>
</dbReference>
<dbReference type="FunFam" id="3.90.950.10:FF:000001">
    <property type="entry name" value="dITP/XTP pyrophosphatase"/>
    <property type="match status" value="1"/>
</dbReference>
<feature type="binding site" evidence="10">
    <location>
        <begin position="172"/>
        <end position="175"/>
    </location>
    <ligand>
        <name>substrate</name>
    </ligand>
</feature>
<feature type="binding site" evidence="10">
    <location>
        <position position="75"/>
    </location>
    <ligand>
        <name>substrate</name>
    </ligand>
</feature>
<dbReference type="InterPro" id="IPR002637">
    <property type="entry name" value="RdgB/HAM1"/>
</dbReference>
<dbReference type="HAMAP" id="MF_01405">
    <property type="entry name" value="Non_canon_purine_NTPase"/>
    <property type="match status" value="1"/>
</dbReference>
<organism evidence="12 13">
    <name type="scientific">Paenibacillus abyssi</name>
    <dbReference type="NCBI Taxonomy" id="1340531"/>
    <lineage>
        <taxon>Bacteria</taxon>
        <taxon>Bacillati</taxon>
        <taxon>Bacillota</taxon>
        <taxon>Bacilli</taxon>
        <taxon>Bacillales</taxon>
        <taxon>Paenibacillaceae</taxon>
        <taxon>Paenibacillus</taxon>
    </lineage>
</organism>
<dbReference type="SUPFAM" id="SSF52972">
    <property type="entry name" value="ITPase-like"/>
    <property type="match status" value="1"/>
</dbReference>
<dbReference type="InterPro" id="IPR020922">
    <property type="entry name" value="dITP/XTP_pyrophosphatase"/>
</dbReference>
<dbReference type="PANTHER" id="PTHR11067:SF9">
    <property type="entry name" value="INOSINE TRIPHOSPHATE PYROPHOSPHATASE"/>
    <property type="match status" value="1"/>
</dbReference>
<name>A0A917G359_9BACL</name>
<evidence type="ECO:0000256" key="10">
    <source>
        <dbReference type="HAMAP-Rule" id="MF_01405"/>
    </source>
</evidence>
<evidence type="ECO:0000256" key="3">
    <source>
        <dbReference type="ARBA" id="ARBA00022723"/>
    </source>
</evidence>
<feature type="active site" description="Proton acceptor" evidence="10">
    <location>
        <position position="74"/>
    </location>
</feature>
<dbReference type="Pfam" id="PF01725">
    <property type="entry name" value="Ham1p_like"/>
    <property type="match status" value="1"/>
</dbReference>
<evidence type="ECO:0000256" key="5">
    <source>
        <dbReference type="ARBA" id="ARBA00022801"/>
    </source>
</evidence>
<feature type="binding site" evidence="10">
    <location>
        <begin position="200"/>
        <end position="201"/>
    </location>
    <ligand>
        <name>substrate</name>
    </ligand>
</feature>
<comment type="caution">
    <text evidence="10">Lacks conserved residue(s) required for the propagation of feature annotation.</text>
</comment>
<evidence type="ECO:0000256" key="7">
    <source>
        <dbReference type="ARBA" id="ARBA00023080"/>
    </source>
</evidence>
<comment type="similarity">
    <text evidence="1 10 11">Belongs to the HAM1 NTPase family.</text>
</comment>
<comment type="function">
    <text evidence="10">Pyrophosphatase that catalyzes the hydrolysis of nucleoside triphosphates to their monophosphate derivatives, with a high preference for the non-canonical purine nucleotides XTP (xanthosine triphosphate), dITP (deoxyinosine triphosphate) and ITP. Seems to function as a house-cleaning enzyme that removes non-canonical purine nucleotides from the nucleotide pool, thus preventing their incorporation into DNA/RNA and avoiding chromosomal lesions.</text>
</comment>
<evidence type="ECO:0000313" key="13">
    <source>
        <dbReference type="Proteomes" id="UP000644756"/>
    </source>
</evidence>